<accession>A0ABV3TSX0</accession>
<feature type="transmembrane region" description="Helical" evidence="1">
    <location>
        <begin position="6"/>
        <end position="25"/>
    </location>
</feature>
<dbReference type="Proteomes" id="UP001557484">
    <property type="component" value="Unassembled WGS sequence"/>
</dbReference>
<comment type="caution">
    <text evidence="2">The sequence shown here is derived from an EMBL/GenBank/DDBJ whole genome shotgun (WGS) entry which is preliminary data.</text>
</comment>
<reference evidence="2 3" key="1">
    <citation type="journal article" date="2011" name="Int. J. Syst. Evol. Microbiol.">
        <title>Zhongshania antarctica gen. nov., sp. nov. and Zhongshania guokunii sp. nov., gammaproteobacteria respectively isolated from coastal attached (fast) ice and surface seawater of the Antarctic.</title>
        <authorList>
            <person name="Li H.J."/>
            <person name="Zhang X.Y."/>
            <person name="Chen C.X."/>
            <person name="Zhang Y.J."/>
            <person name="Gao Z.M."/>
            <person name="Yu Y."/>
            <person name="Chen X.L."/>
            <person name="Chen B."/>
            <person name="Zhang Y.Z."/>
        </authorList>
    </citation>
    <scope>NUCLEOTIDE SEQUENCE [LARGE SCALE GENOMIC DNA]</scope>
    <source>
        <strain evidence="2 3">R06B22</strain>
    </source>
</reference>
<organism evidence="2 3">
    <name type="scientific">Zhongshania arctica</name>
    <dbReference type="NCBI Taxonomy" id="3238302"/>
    <lineage>
        <taxon>Bacteria</taxon>
        <taxon>Pseudomonadati</taxon>
        <taxon>Pseudomonadota</taxon>
        <taxon>Gammaproteobacteria</taxon>
        <taxon>Cellvibrionales</taxon>
        <taxon>Spongiibacteraceae</taxon>
        <taxon>Zhongshania</taxon>
    </lineage>
</organism>
<keyword evidence="1" id="KW-0812">Transmembrane</keyword>
<gene>
    <name evidence="2" type="ORF">AB4875_04295</name>
</gene>
<dbReference type="RefSeq" id="WP_368374816.1">
    <property type="nucleotide sequence ID" value="NZ_JBFRYB010000001.1"/>
</dbReference>
<evidence type="ECO:0000313" key="2">
    <source>
        <dbReference type="EMBL" id="MEX1664696.1"/>
    </source>
</evidence>
<proteinExistence type="predicted"/>
<protein>
    <submittedName>
        <fullName evidence="2">Uncharacterized protein</fullName>
    </submittedName>
</protein>
<keyword evidence="3" id="KW-1185">Reference proteome</keyword>
<keyword evidence="1" id="KW-1133">Transmembrane helix</keyword>
<keyword evidence="1" id="KW-0472">Membrane</keyword>
<evidence type="ECO:0000313" key="3">
    <source>
        <dbReference type="Proteomes" id="UP001557484"/>
    </source>
</evidence>
<name>A0ABV3TSX0_9GAMM</name>
<evidence type="ECO:0000256" key="1">
    <source>
        <dbReference type="SAM" id="Phobius"/>
    </source>
</evidence>
<dbReference type="EMBL" id="JBFRYB010000001">
    <property type="protein sequence ID" value="MEX1664696.1"/>
    <property type="molecule type" value="Genomic_DNA"/>
</dbReference>
<sequence>MEDIAPFIMPFVVVFVDWATNVVGLQMMFYPVRWRGVWSCRCDPNRYCSGIIAVASAERRLGVGE</sequence>